<feature type="compositionally biased region" description="Basic residues" evidence="1">
    <location>
        <begin position="514"/>
        <end position="524"/>
    </location>
</feature>
<reference evidence="2" key="1">
    <citation type="submission" date="2021-11" db="EMBL/GenBank/DDBJ databases">
        <title>Purpureocillium_takamizusanense_genome.</title>
        <authorList>
            <person name="Nguyen N.-H."/>
        </authorList>
    </citation>
    <scope>NUCLEOTIDE SEQUENCE</scope>
    <source>
        <strain evidence="2">PT3</strain>
    </source>
</reference>
<feature type="compositionally biased region" description="Basic residues" evidence="1">
    <location>
        <begin position="465"/>
        <end position="474"/>
    </location>
</feature>
<gene>
    <name evidence="2" type="ORF">JDV02_008882</name>
</gene>
<feature type="region of interest" description="Disordered" evidence="1">
    <location>
        <begin position="158"/>
        <end position="195"/>
    </location>
</feature>
<feature type="compositionally biased region" description="Polar residues" evidence="1">
    <location>
        <begin position="391"/>
        <end position="408"/>
    </location>
</feature>
<feature type="region of interest" description="Disordered" evidence="1">
    <location>
        <begin position="296"/>
        <end position="524"/>
    </location>
</feature>
<feature type="compositionally biased region" description="Basic and acidic residues" evidence="1">
    <location>
        <begin position="172"/>
        <end position="195"/>
    </location>
</feature>
<keyword evidence="3" id="KW-1185">Reference proteome</keyword>
<organism evidence="2 3">
    <name type="scientific">Purpureocillium takamizusanense</name>
    <dbReference type="NCBI Taxonomy" id="2060973"/>
    <lineage>
        <taxon>Eukaryota</taxon>
        <taxon>Fungi</taxon>
        <taxon>Dikarya</taxon>
        <taxon>Ascomycota</taxon>
        <taxon>Pezizomycotina</taxon>
        <taxon>Sordariomycetes</taxon>
        <taxon>Hypocreomycetidae</taxon>
        <taxon>Hypocreales</taxon>
        <taxon>Ophiocordycipitaceae</taxon>
        <taxon>Purpureocillium</taxon>
    </lineage>
</organism>
<dbReference type="EMBL" id="CP086362">
    <property type="protein sequence ID" value="UNI23039.1"/>
    <property type="molecule type" value="Genomic_DNA"/>
</dbReference>
<accession>A0A9Q8QQQ9</accession>
<dbReference type="OrthoDB" id="4926992at2759"/>
<evidence type="ECO:0000313" key="2">
    <source>
        <dbReference type="EMBL" id="UNI23039.1"/>
    </source>
</evidence>
<proteinExistence type="predicted"/>
<dbReference type="Proteomes" id="UP000829364">
    <property type="component" value="Chromosome 9"/>
</dbReference>
<feature type="compositionally biased region" description="Polar residues" evidence="1">
    <location>
        <begin position="301"/>
        <end position="317"/>
    </location>
</feature>
<sequence length="524" mass="58844">MAALDDLFAADAKLRALADDSDQLQDARRRFETTPPVYRSRPSVEITQLNSPGPATEGERRLRDGRARLFFIKNHRANSWPDCQFRQQKSAEVGFRIEKWRKRYGPRCYGMYDDTEIAELVVRERWREWGIWSEHWEREPEGRWKTDVVVPVDDSRPELDAEAGAETSDGCSSRDHQSSPGREREPVQTARGCDDDNSRPYNLFLLLVGVERQRLRYRLGTSVDPHDINTQAYNAVKEQWEREGIWRTTWGTLPGMTWKHEHLLKDIIDEEACLTLEELDHTRYYSSTEVVAAFYGADDSGTGTPRSVRSASPTQEPQDAKSPYAFDWSPTGPVQGGPETTSLPPIRFPASRGLFDPIERVQSPDGKCDKRPGDGPDVEGETEWSREPDTSDMNKTSVQISRQFSSPTLGADRVVTRPSDKVAGANGPVGHEHDGSHPEMAPSPPLENTVNARGSPADLSLTVRKSPKRKRASKTGREQPATQARPPSPNCEGPRRRSKRLAARETTASPVSKGPRRGKPKAGR</sequence>
<protein>
    <submittedName>
        <fullName evidence="2">Uncharacterized protein</fullName>
    </submittedName>
</protein>
<name>A0A9Q8QQQ9_9HYPO</name>
<dbReference type="RefSeq" id="XP_047846520.1">
    <property type="nucleotide sequence ID" value="XM_047990513.1"/>
</dbReference>
<evidence type="ECO:0000256" key="1">
    <source>
        <dbReference type="SAM" id="MobiDB-lite"/>
    </source>
</evidence>
<evidence type="ECO:0000313" key="3">
    <source>
        <dbReference type="Proteomes" id="UP000829364"/>
    </source>
</evidence>
<dbReference type="AlphaFoldDB" id="A0A9Q8QQQ9"/>
<dbReference type="KEGG" id="ptkz:JDV02_008882"/>
<dbReference type="GeneID" id="72070827"/>